<dbReference type="SUPFAM" id="SSF50129">
    <property type="entry name" value="GroES-like"/>
    <property type="match status" value="1"/>
</dbReference>
<evidence type="ECO:0000256" key="5">
    <source>
        <dbReference type="ARBA" id="ARBA00083733"/>
    </source>
</evidence>
<name>A0A150H471_GONPE</name>
<evidence type="ECO:0000313" key="7">
    <source>
        <dbReference type="EMBL" id="KXZ56851.1"/>
    </source>
</evidence>
<evidence type="ECO:0000256" key="6">
    <source>
        <dbReference type="RuleBase" id="RU003479"/>
    </source>
</evidence>
<dbReference type="HAMAP" id="MF_00580">
    <property type="entry name" value="CH10"/>
    <property type="match status" value="1"/>
</dbReference>
<keyword evidence="2 6" id="KW-0143">Chaperone</keyword>
<evidence type="ECO:0000256" key="4">
    <source>
        <dbReference type="ARBA" id="ARBA00062160"/>
    </source>
</evidence>
<dbReference type="GO" id="GO:0051087">
    <property type="term" value="F:protein-folding chaperone binding"/>
    <property type="evidence" value="ECO:0007669"/>
    <property type="project" value="TreeGrafter"/>
</dbReference>
<dbReference type="GO" id="GO:0044183">
    <property type="term" value="F:protein folding chaperone"/>
    <property type="evidence" value="ECO:0007669"/>
    <property type="project" value="InterPro"/>
</dbReference>
<dbReference type="GO" id="GO:0005524">
    <property type="term" value="F:ATP binding"/>
    <property type="evidence" value="ECO:0007669"/>
    <property type="project" value="InterPro"/>
</dbReference>
<dbReference type="InterPro" id="IPR011032">
    <property type="entry name" value="GroES-like_sf"/>
</dbReference>
<dbReference type="GO" id="GO:0005739">
    <property type="term" value="C:mitochondrion"/>
    <property type="evidence" value="ECO:0007669"/>
    <property type="project" value="TreeGrafter"/>
</dbReference>
<dbReference type="Pfam" id="PF00166">
    <property type="entry name" value="Cpn10"/>
    <property type="match status" value="1"/>
</dbReference>
<organism evidence="7 8">
    <name type="scientific">Gonium pectorale</name>
    <name type="common">Green alga</name>
    <dbReference type="NCBI Taxonomy" id="33097"/>
    <lineage>
        <taxon>Eukaryota</taxon>
        <taxon>Viridiplantae</taxon>
        <taxon>Chlorophyta</taxon>
        <taxon>core chlorophytes</taxon>
        <taxon>Chlorophyceae</taxon>
        <taxon>CS clade</taxon>
        <taxon>Chlamydomonadales</taxon>
        <taxon>Volvocaceae</taxon>
        <taxon>Gonium</taxon>
    </lineage>
</organism>
<comment type="function">
    <text evidence="3">Seems to function only as a co-chaperone, along with cpn60, and in certain cases is essential for the discharge of biologically active proteins from cpn60.</text>
</comment>
<dbReference type="InterPro" id="IPR037124">
    <property type="entry name" value="Chaperonin_GroES_sf"/>
</dbReference>
<dbReference type="Gene3D" id="2.30.33.40">
    <property type="entry name" value="GroES chaperonin"/>
    <property type="match status" value="1"/>
</dbReference>
<dbReference type="CDD" id="cd00320">
    <property type="entry name" value="cpn10"/>
    <property type="match status" value="1"/>
</dbReference>
<protein>
    <recommendedName>
        <fullName evidence="5">Protein groES</fullName>
    </recommendedName>
</protein>
<accession>A0A150H471</accession>
<dbReference type="FunFam" id="2.30.33.40:FF:000002">
    <property type="entry name" value="10 kDa chaperonin, mitochondrial"/>
    <property type="match status" value="1"/>
</dbReference>
<sequence length="99" mass="10822">MAARRLIPLLDRVLIDKVQAATKSAGGVLLPESALQKVNEGRVIAVGPGRRTKEGELLPVSVKEGDRVLLPEYGGSQIKLGDKELYLYRDEELLGILKE</sequence>
<reference evidence="8" key="1">
    <citation type="journal article" date="2016" name="Nat. Commun.">
        <title>The Gonium pectorale genome demonstrates co-option of cell cycle regulation during the evolution of multicellularity.</title>
        <authorList>
            <person name="Hanschen E.R."/>
            <person name="Marriage T.N."/>
            <person name="Ferris P.J."/>
            <person name="Hamaji T."/>
            <person name="Toyoda A."/>
            <person name="Fujiyama A."/>
            <person name="Neme R."/>
            <person name="Noguchi H."/>
            <person name="Minakuchi Y."/>
            <person name="Suzuki M."/>
            <person name="Kawai-Toyooka H."/>
            <person name="Smith D.R."/>
            <person name="Sparks H."/>
            <person name="Anderson J."/>
            <person name="Bakaric R."/>
            <person name="Luria V."/>
            <person name="Karger A."/>
            <person name="Kirschner M.W."/>
            <person name="Durand P.M."/>
            <person name="Michod R.E."/>
            <person name="Nozaki H."/>
            <person name="Olson B.J."/>
        </authorList>
    </citation>
    <scope>NUCLEOTIDE SEQUENCE [LARGE SCALE GENOMIC DNA]</scope>
    <source>
        <strain evidence="8">NIES-2863</strain>
    </source>
</reference>
<dbReference type="GO" id="GO:0051082">
    <property type="term" value="F:unfolded protein binding"/>
    <property type="evidence" value="ECO:0007669"/>
    <property type="project" value="TreeGrafter"/>
</dbReference>
<evidence type="ECO:0000256" key="3">
    <source>
        <dbReference type="ARBA" id="ARBA00053355"/>
    </source>
</evidence>
<dbReference type="PANTHER" id="PTHR10772:SF0">
    <property type="entry name" value="10 KDA HEAT SHOCK PROTEIN, MITOCHONDRIAL"/>
    <property type="match status" value="1"/>
</dbReference>
<comment type="subunit">
    <text evidence="4">Forms stable complexes with CPN60 in the presence of ATP.</text>
</comment>
<dbReference type="PRINTS" id="PR00297">
    <property type="entry name" value="CHAPERONIN10"/>
</dbReference>
<dbReference type="EMBL" id="LSYV01000002">
    <property type="protein sequence ID" value="KXZ56851.1"/>
    <property type="molecule type" value="Genomic_DNA"/>
</dbReference>
<dbReference type="AlphaFoldDB" id="A0A150H471"/>
<evidence type="ECO:0000256" key="2">
    <source>
        <dbReference type="ARBA" id="ARBA00023186"/>
    </source>
</evidence>
<keyword evidence="8" id="KW-1185">Reference proteome</keyword>
<evidence type="ECO:0000256" key="1">
    <source>
        <dbReference type="ARBA" id="ARBA00006975"/>
    </source>
</evidence>
<dbReference type="SMART" id="SM00883">
    <property type="entry name" value="Cpn10"/>
    <property type="match status" value="1"/>
</dbReference>
<gene>
    <name evidence="7" type="ORF">GPECTOR_1g768</name>
</gene>
<evidence type="ECO:0000313" key="8">
    <source>
        <dbReference type="Proteomes" id="UP000075714"/>
    </source>
</evidence>
<dbReference type="PANTHER" id="PTHR10772">
    <property type="entry name" value="10 KDA HEAT SHOCK PROTEIN"/>
    <property type="match status" value="1"/>
</dbReference>
<dbReference type="Proteomes" id="UP000075714">
    <property type="component" value="Unassembled WGS sequence"/>
</dbReference>
<dbReference type="STRING" id="33097.A0A150H471"/>
<comment type="similarity">
    <text evidence="1 6">Belongs to the GroES chaperonin family.</text>
</comment>
<dbReference type="OrthoDB" id="184876at2759"/>
<comment type="caution">
    <text evidence="7">The sequence shown here is derived from an EMBL/GenBank/DDBJ whole genome shotgun (WGS) entry which is preliminary data.</text>
</comment>
<proteinExistence type="inferred from homology"/>
<dbReference type="GO" id="GO:0046872">
    <property type="term" value="F:metal ion binding"/>
    <property type="evidence" value="ECO:0007669"/>
    <property type="project" value="TreeGrafter"/>
</dbReference>
<dbReference type="InterPro" id="IPR020818">
    <property type="entry name" value="Chaperonin_GroES"/>
</dbReference>